<evidence type="ECO:0000256" key="1">
    <source>
        <dbReference type="ARBA" id="ARBA00006271"/>
    </source>
</evidence>
<dbReference type="GO" id="GO:0006298">
    <property type="term" value="P:mismatch repair"/>
    <property type="evidence" value="ECO:0007669"/>
    <property type="project" value="UniProtKB-UniRule"/>
</dbReference>
<comment type="similarity">
    <text evidence="1 9 10">Belongs to the DNA mismatch repair MutS family.</text>
</comment>
<dbReference type="InterPro" id="IPR036187">
    <property type="entry name" value="DNA_mismatch_repair_MutS_sf"/>
</dbReference>
<dbReference type="OrthoDB" id="9802448at2"/>
<evidence type="ECO:0000256" key="7">
    <source>
        <dbReference type="ARBA" id="ARBA00023204"/>
    </source>
</evidence>
<feature type="domain" description="DNA mismatch repair proteins mutS family" evidence="11">
    <location>
        <begin position="703"/>
        <end position="719"/>
    </location>
</feature>
<comment type="caution">
    <text evidence="12">The sequence shown here is derived from an EMBL/GenBank/DDBJ whole genome shotgun (WGS) entry which is preliminary data.</text>
</comment>
<dbReference type="InterPro" id="IPR007861">
    <property type="entry name" value="DNA_mismatch_repair_MutS_clamp"/>
</dbReference>
<dbReference type="NCBIfam" id="TIGR01070">
    <property type="entry name" value="mutS1"/>
    <property type="match status" value="1"/>
</dbReference>
<evidence type="ECO:0000256" key="3">
    <source>
        <dbReference type="ARBA" id="ARBA00022741"/>
    </source>
</evidence>
<dbReference type="FunFam" id="3.40.50.300:FF:000283">
    <property type="entry name" value="DNA mismatch repair protein MutS"/>
    <property type="match status" value="1"/>
</dbReference>
<dbReference type="PATRIC" id="fig|1513271.3.peg.984"/>
<dbReference type="Pfam" id="PF01624">
    <property type="entry name" value="MutS_I"/>
    <property type="match status" value="1"/>
</dbReference>
<keyword evidence="4 9" id="KW-0227">DNA damage</keyword>
<dbReference type="GO" id="GO:0003684">
    <property type="term" value="F:damaged DNA binding"/>
    <property type="evidence" value="ECO:0007669"/>
    <property type="project" value="UniProtKB-UniRule"/>
</dbReference>
<dbReference type="Gene3D" id="6.10.140.430">
    <property type="match status" value="1"/>
</dbReference>
<dbReference type="Proteomes" id="UP000037600">
    <property type="component" value="Unassembled WGS sequence"/>
</dbReference>
<keyword evidence="13" id="KW-1185">Reference proteome</keyword>
<evidence type="ECO:0000256" key="8">
    <source>
        <dbReference type="ARBA" id="ARBA00024647"/>
    </source>
</evidence>
<dbReference type="PANTHER" id="PTHR11361:SF34">
    <property type="entry name" value="DNA MISMATCH REPAIR PROTEIN MSH1, MITOCHONDRIAL"/>
    <property type="match status" value="1"/>
</dbReference>
<dbReference type="SMART" id="SM00534">
    <property type="entry name" value="MUTSac"/>
    <property type="match status" value="1"/>
</dbReference>
<dbReference type="SUPFAM" id="SSF55271">
    <property type="entry name" value="DNA repair protein MutS, domain I"/>
    <property type="match status" value="1"/>
</dbReference>
<dbReference type="InterPro" id="IPR007696">
    <property type="entry name" value="DNA_mismatch_repair_MutS_core"/>
</dbReference>
<evidence type="ECO:0000256" key="5">
    <source>
        <dbReference type="ARBA" id="ARBA00022840"/>
    </source>
</evidence>
<protein>
    <recommendedName>
        <fullName evidence="2 9">DNA mismatch repair protein MutS</fullName>
    </recommendedName>
</protein>
<dbReference type="InterPro" id="IPR007695">
    <property type="entry name" value="DNA_mismatch_repair_MutS-lik_N"/>
</dbReference>
<dbReference type="Pfam" id="PF05192">
    <property type="entry name" value="MutS_III"/>
    <property type="match status" value="1"/>
</dbReference>
<evidence type="ECO:0000256" key="10">
    <source>
        <dbReference type="RuleBase" id="RU003756"/>
    </source>
</evidence>
<dbReference type="GO" id="GO:0030983">
    <property type="term" value="F:mismatched DNA binding"/>
    <property type="evidence" value="ECO:0007669"/>
    <property type="project" value="InterPro"/>
</dbReference>
<evidence type="ECO:0000256" key="4">
    <source>
        <dbReference type="ARBA" id="ARBA00022763"/>
    </source>
</evidence>
<dbReference type="GO" id="GO:0005524">
    <property type="term" value="F:ATP binding"/>
    <property type="evidence" value="ECO:0007669"/>
    <property type="project" value="UniProtKB-UniRule"/>
</dbReference>
<dbReference type="InterPro" id="IPR000432">
    <property type="entry name" value="DNA_mismatch_repair_MutS_C"/>
</dbReference>
<dbReference type="AlphaFoldDB" id="A0A0J8GU84"/>
<dbReference type="Gene3D" id="1.10.1420.10">
    <property type="match status" value="2"/>
</dbReference>
<dbReference type="InterPro" id="IPR036678">
    <property type="entry name" value="MutS_con_dom_sf"/>
</dbReference>
<evidence type="ECO:0000256" key="9">
    <source>
        <dbReference type="HAMAP-Rule" id="MF_00096"/>
    </source>
</evidence>
<organism evidence="12 13">
    <name type="scientific">Catenovulum maritimum</name>
    <dbReference type="NCBI Taxonomy" id="1513271"/>
    <lineage>
        <taxon>Bacteria</taxon>
        <taxon>Pseudomonadati</taxon>
        <taxon>Pseudomonadota</taxon>
        <taxon>Gammaproteobacteria</taxon>
        <taxon>Alteromonadales</taxon>
        <taxon>Alteromonadaceae</taxon>
        <taxon>Catenovulum</taxon>
    </lineage>
</organism>
<gene>
    <name evidence="9" type="primary">mutS</name>
    <name evidence="12" type="ORF">XM47_04745</name>
</gene>
<evidence type="ECO:0000256" key="2">
    <source>
        <dbReference type="ARBA" id="ARBA00021982"/>
    </source>
</evidence>
<dbReference type="Pfam" id="PF00488">
    <property type="entry name" value="MutS_V"/>
    <property type="match status" value="1"/>
</dbReference>
<evidence type="ECO:0000259" key="11">
    <source>
        <dbReference type="PROSITE" id="PS00486"/>
    </source>
</evidence>
<keyword evidence="3 9" id="KW-0547">Nucleotide-binding</keyword>
<dbReference type="CDD" id="cd03284">
    <property type="entry name" value="ABC_MutS1"/>
    <property type="match status" value="1"/>
</dbReference>
<dbReference type="SMART" id="SM00533">
    <property type="entry name" value="MUTSd"/>
    <property type="match status" value="1"/>
</dbReference>
<dbReference type="STRING" id="1513271.XM47_04745"/>
<dbReference type="GO" id="GO:0140664">
    <property type="term" value="F:ATP-dependent DNA damage sensor activity"/>
    <property type="evidence" value="ECO:0007669"/>
    <property type="project" value="InterPro"/>
</dbReference>
<dbReference type="Pfam" id="PF05188">
    <property type="entry name" value="MutS_II"/>
    <property type="match status" value="1"/>
</dbReference>
<dbReference type="InterPro" id="IPR017261">
    <property type="entry name" value="DNA_mismatch_repair_MutS/MSH"/>
</dbReference>
<dbReference type="InterPro" id="IPR005748">
    <property type="entry name" value="DNA_mismatch_repair_MutS"/>
</dbReference>
<dbReference type="Gene3D" id="3.30.420.110">
    <property type="entry name" value="MutS, connector domain"/>
    <property type="match status" value="1"/>
</dbReference>
<reference evidence="12 13" key="1">
    <citation type="submission" date="2015-04" db="EMBL/GenBank/DDBJ databases">
        <title>Draft Genome Sequence of the Novel Agar-Digesting Marine Bacterium Q1.</title>
        <authorList>
            <person name="Li Y."/>
            <person name="Li D."/>
            <person name="Chen G."/>
            <person name="Du Z."/>
        </authorList>
    </citation>
    <scope>NUCLEOTIDE SEQUENCE [LARGE SCALE GENOMIC DNA]</scope>
    <source>
        <strain evidence="12 13">Q1</strain>
    </source>
</reference>
<dbReference type="GO" id="GO:0005829">
    <property type="term" value="C:cytosol"/>
    <property type="evidence" value="ECO:0007669"/>
    <property type="project" value="TreeGrafter"/>
</dbReference>
<dbReference type="InterPro" id="IPR045076">
    <property type="entry name" value="MutS"/>
</dbReference>
<dbReference type="PROSITE" id="PS00486">
    <property type="entry name" value="DNA_MISMATCH_REPAIR_2"/>
    <property type="match status" value="1"/>
</dbReference>
<dbReference type="NCBIfam" id="NF003810">
    <property type="entry name" value="PRK05399.1"/>
    <property type="match status" value="1"/>
</dbReference>
<evidence type="ECO:0000313" key="13">
    <source>
        <dbReference type="Proteomes" id="UP000037600"/>
    </source>
</evidence>
<dbReference type="FunFam" id="1.10.1420.10:FF:000002">
    <property type="entry name" value="DNA mismatch repair protein MutS"/>
    <property type="match status" value="1"/>
</dbReference>
<dbReference type="Gene3D" id="3.40.50.300">
    <property type="entry name" value="P-loop containing nucleotide triphosphate hydrolases"/>
    <property type="match status" value="1"/>
</dbReference>
<dbReference type="EMBL" id="LAZL01000005">
    <property type="protein sequence ID" value="KMT66302.1"/>
    <property type="molecule type" value="Genomic_DNA"/>
</dbReference>
<keyword evidence="6 9" id="KW-0238">DNA-binding</keyword>
<dbReference type="InterPro" id="IPR007860">
    <property type="entry name" value="DNA_mmatch_repair_MutS_con_dom"/>
</dbReference>
<dbReference type="RefSeq" id="WP_048690314.1">
    <property type="nucleotide sequence ID" value="NZ_KQ130484.1"/>
</dbReference>
<dbReference type="InterPro" id="IPR016151">
    <property type="entry name" value="DNA_mismatch_repair_MutS_N"/>
</dbReference>
<dbReference type="PANTHER" id="PTHR11361">
    <property type="entry name" value="DNA MISMATCH REPAIR PROTEIN MUTS FAMILY MEMBER"/>
    <property type="match status" value="1"/>
</dbReference>
<dbReference type="SUPFAM" id="SSF52540">
    <property type="entry name" value="P-loop containing nucleoside triphosphate hydrolases"/>
    <property type="match status" value="1"/>
</dbReference>
<comment type="function">
    <text evidence="8 9">This protein is involved in the repair of mismatches in DNA. It is possible that it carries out the mismatch recognition step. This protein has a weak ATPase activity.</text>
</comment>
<evidence type="ECO:0000256" key="6">
    <source>
        <dbReference type="ARBA" id="ARBA00023125"/>
    </source>
</evidence>
<dbReference type="FunFam" id="3.40.1170.10:FF:000001">
    <property type="entry name" value="DNA mismatch repair protein MutS"/>
    <property type="match status" value="1"/>
</dbReference>
<evidence type="ECO:0000313" key="12">
    <source>
        <dbReference type="EMBL" id="KMT66302.1"/>
    </source>
</evidence>
<dbReference type="SUPFAM" id="SSF53150">
    <property type="entry name" value="DNA repair protein MutS, domain II"/>
    <property type="match status" value="1"/>
</dbReference>
<keyword evidence="5 9" id="KW-0067">ATP-binding</keyword>
<dbReference type="InterPro" id="IPR027417">
    <property type="entry name" value="P-loop_NTPase"/>
</dbReference>
<accession>A0A0J8GU84</accession>
<feature type="binding site" evidence="9">
    <location>
        <begin position="629"/>
        <end position="636"/>
    </location>
    <ligand>
        <name>ATP</name>
        <dbReference type="ChEBI" id="CHEBI:30616"/>
    </ligand>
</feature>
<dbReference type="Pfam" id="PF05190">
    <property type="entry name" value="MutS_IV"/>
    <property type="match status" value="1"/>
</dbReference>
<proteinExistence type="inferred from homology"/>
<dbReference type="PIRSF" id="PIRSF037677">
    <property type="entry name" value="DNA_mis_repair_Msh6"/>
    <property type="match status" value="1"/>
</dbReference>
<dbReference type="Gene3D" id="3.40.1170.10">
    <property type="entry name" value="DNA repair protein MutS, domain I"/>
    <property type="match status" value="1"/>
</dbReference>
<sequence length="876" mass="97235">MTSDIYSEQQRSQHTPMMQQYLRLKSDYKDILLFYRMGDFYELFFDDAKKASELVDISLTHRGKTAGKPIPMAGVPYHAVDTYLAKLVQLGESVAICEQIGDPATSKGPVERKVVRVLTPATITEESLLEERRDNILMAVCQASANKSSGKQTAQFGAATLDITSGRFEVVELASSEALQAFLQQTQPAELLYPESFASYNLISDIKAIKHRPDWDFEPDTALRQLCKQFNTQDLMGYGIASNNIAIAAAGAILQYVQDTQKAAVPHLRGLKTIQLEDKLFLDAISIRNLELCQTLSGVKGHSLLSVLDKTATPMASRLLQRWLVQPTLNTQVLTARQDIVESILNTDLHTELKAELKQIGDIERIISRIAIRSARPRDFSRLRNALFILPSLKQCLLSSNEPTLDLMQQKLHLFSDIAQHLEKAIVENPPVIVRDGGVLAEGYSPELDELRRLSKGASDILDQIEAREKERTGIPTLKVGYNKVHGFFIEISRAQSDKAPVEYIRRQTLKNAERFITPELKELEDKVLSAQSKALALEKQLYEALFDLFDPQIAELQLLADEISQLDVLNNFAERADTLGYNKPEFSNEIGIHISAGRHPVVENLTDAPFIANPVELNQQRKMLVITGPNMGGKSTYMRQTALITIMAYIGCYVPADSATLGPVDRIFTRIGASDDLASGRSTFMVEMTETANILNNATEKSLVLMDEIGRGTSTYDGLSLAWACAENLASQLKSQTLFATHYFELTSMAEQFNNVANVHLDALEHGDNITFMHAVQEGAANRSFGLQVASLAGVPVSVIHKAKRKLAELEMGSVPVGSTEHAGINTEKAQPQIDWLSANHPLVEEMQSCDPDSLTPRQALDYLYQLKKLATECQ</sequence>
<dbReference type="SUPFAM" id="SSF48334">
    <property type="entry name" value="DNA repair protein MutS, domain III"/>
    <property type="match status" value="1"/>
</dbReference>
<keyword evidence="7 9" id="KW-0234">DNA repair</keyword>
<name>A0A0J8GU84_9ALTE</name>
<dbReference type="HAMAP" id="MF_00096">
    <property type="entry name" value="MutS"/>
    <property type="match status" value="1"/>
</dbReference>